<gene>
    <name evidence="1" type="ORF">AVEN_181281_1</name>
</gene>
<comment type="caution">
    <text evidence="1">The sequence shown here is derived from an EMBL/GenBank/DDBJ whole genome shotgun (WGS) entry which is preliminary data.</text>
</comment>
<name>A0A4Y2RLV8_ARAVE</name>
<reference evidence="1 2" key="1">
    <citation type="journal article" date="2019" name="Sci. Rep.">
        <title>Orb-weaving spider Araneus ventricosus genome elucidates the spidroin gene catalogue.</title>
        <authorList>
            <person name="Kono N."/>
            <person name="Nakamura H."/>
            <person name="Ohtoshi R."/>
            <person name="Moran D.A.P."/>
            <person name="Shinohara A."/>
            <person name="Yoshida Y."/>
            <person name="Fujiwara M."/>
            <person name="Mori M."/>
            <person name="Tomita M."/>
            <person name="Arakawa K."/>
        </authorList>
    </citation>
    <scope>NUCLEOTIDE SEQUENCE [LARGE SCALE GENOMIC DNA]</scope>
</reference>
<dbReference type="AlphaFoldDB" id="A0A4Y2RLV8"/>
<proteinExistence type="predicted"/>
<dbReference type="EMBL" id="BGPR01017365">
    <property type="protein sequence ID" value="GBN75885.1"/>
    <property type="molecule type" value="Genomic_DNA"/>
</dbReference>
<organism evidence="1 2">
    <name type="scientific">Araneus ventricosus</name>
    <name type="common">Orbweaver spider</name>
    <name type="synonym">Epeira ventricosa</name>
    <dbReference type="NCBI Taxonomy" id="182803"/>
    <lineage>
        <taxon>Eukaryota</taxon>
        <taxon>Metazoa</taxon>
        <taxon>Ecdysozoa</taxon>
        <taxon>Arthropoda</taxon>
        <taxon>Chelicerata</taxon>
        <taxon>Arachnida</taxon>
        <taxon>Araneae</taxon>
        <taxon>Araneomorphae</taxon>
        <taxon>Entelegynae</taxon>
        <taxon>Araneoidea</taxon>
        <taxon>Araneidae</taxon>
        <taxon>Araneus</taxon>
    </lineage>
</organism>
<keyword evidence="2" id="KW-1185">Reference proteome</keyword>
<sequence>MEITEEVNTKSEAGRSKREVAREFGFNECTLRKQLKAVDISQSENLSKWAYGHLSKWASFKVDISQNGHLSKWASSRWTSPKWASSWVESPSNGHFLQGENLKMGILAVDI</sequence>
<evidence type="ECO:0000313" key="1">
    <source>
        <dbReference type="EMBL" id="GBN75885.1"/>
    </source>
</evidence>
<evidence type="ECO:0000313" key="2">
    <source>
        <dbReference type="Proteomes" id="UP000499080"/>
    </source>
</evidence>
<protein>
    <submittedName>
        <fullName evidence="1">Uncharacterized protein</fullName>
    </submittedName>
</protein>
<dbReference type="Proteomes" id="UP000499080">
    <property type="component" value="Unassembled WGS sequence"/>
</dbReference>
<accession>A0A4Y2RLV8</accession>